<dbReference type="NCBIfam" id="NF002114">
    <property type="entry name" value="PRK00951.2-4"/>
    <property type="match status" value="1"/>
</dbReference>
<dbReference type="NCBIfam" id="NF002111">
    <property type="entry name" value="PRK00951.2-1"/>
    <property type="match status" value="1"/>
</dbReference>
<dbReference type="CDD" id="cd07914">
    <property type="entry name" value="IGPD"/>
    <property type="match status" value="1"/>
</dbReference>
<dbReference type="InterPro" id="IPR000807">
    <property type="entry name" value="ImidazoleglycerolP_deHydtase"/>
</dbReference>
<dbReference type="PANTHER" id="PTHR23133">
    <property type="entry name" value="IMIDAZOLEGLYCEROL-PHOSPHATE DEHYDRATASE HIS7"/>
    <property type="match status" value="1"/>
</dbReference>
<dbReference type="Gene3D" id="3.30.230.40">
    <property type="entry name" value="Imidazole glycerol phosphate dehydratase, domain 1"/>
    <property type="match status" value="2"/>
</dbReference>
<proteinExistence type="inferred from homology"/>
<dbReference type="PROSITE" id="PS00955">
    <property type="entry name" value="IGP_DEHYDRATASE_2"/>
    <property type="match status" value="1"/>
</dbReference>
<keyword evidence="5 6" id="KW-0456">Lyase</keyword>
<keyword evidence="4 6" id="KW-0368">Histidine biosynthesis</keyword>
<dbReference type="PROSITE" id="PS00954">
    <property type="entry name" value="IGP_DEHYDRATASE_1"/>
    <property type="match status" value="1"/>
</dbReference>
<dbReference type="GO" id="GO:0005737">
    <property type="term" value="C:cytoplasm"/>
    <property type="evidence" value="ECO:0007669"/>
    <property type="project" value="UniProtKB-SubCell"/>
</dbReference>
<dbReference type="FunFam" id="3.30.230.40:FF:000001">
    <property type="entry name" value="Imidazoleglycerol-phosphate dehydratase HisB"/>
    <property type="match status" value="1"/>
</dbReference>
<comment type="pathway">
    <text evidence="1 6 7">Amino-acid biosynthesis; L-histidine biosynthesis; L-histidine from 5-phospho-alpha-D-ribose 1-diphosphate: step 6/9.</text>
</comment>
<name>A0A1G1KYI2_9BACT</name>
<organism evidence="8 9">
    <name type="scientific">Candidatus Danuiimicrobium aquiferis</name>
    <dbReference type="NCBI Taxonomy" id="1801832"/>
    <lineage>
        <taxon>Bacteria</taxon>
        <taxon>Pseudomonadati</taxon>
        <taxon>Candidatus Omnitrophota</taxon>
        <taxon>Candidatus Danuiimicrobium</taxon>
    </lineage>
</organism>
<gene>
    <name evidence="6" type="primary">hisB</name>
    <name evidence="8" type="ORF">A3G33_07040</name>
</gene>
<protein>
    <recommendedName>
        <fullName evidence="2 6">Imidazoleglycerol-phosphate dehydratase</fullName>
        <shortName evidence="6">IGPD</shortName>
        <ecNumber evidence="6 7">4.2.1.19</ecNumber>
    </recommendedName>
</protein>
<reference evidence="8 9" key="1">
    <citation type="journal article" date="2016" name="Nat. Commun.">
        <title>Thousands of microbial genomes shed light on interconnected biogeochemical processes in an aquifer system.</title>
        <authorList>
            <person name="Anantharaman K."/>
            <person name="Brown C.T."/>
            <person name="Hug L.A."/>
            <person name="Sharon I."/>
            <person name="Castelle C.J."/>
            <person name="Probst A.J."/>
            <person name="Thomas B.C."/>
            <person name="Singh A."/>
            <person name="Wilkins M.J."/>
            <person name="Karaoz U."/>
            <person name="Brodie E.L."/>
            <person name="Williams K.H."/>
            <person name="Hubbard S.S."/>
            <person name="Banfield J.F."/>
        </authorList>
    </citation>
    <scope>NUCLEOTIDE SEQUENCE [LARGE SCALE GENOMIC DNA]</scope>
</reference>
<keyword evidence="3 6" id="KW-0028">Amino-acid biosynthesis</keyword>
<dbReference type="HAMAP" id="MF_00076">
    <property type="entry name" value="HisB"/>
    <property type="match status" value="1"/>
</dbReference>
<dbReference type="InterPro" id="IPR020568">
    <property type="entry name" value="Ribosomal_Su5_D2-typ_SF"/>
</dbReference>
<dbReference type="GO" id="GO:0000105">
    <property type="term" value="P:L-histidine biosynthetic process"/>
    <property type="evidence" value="ECO:0007669"/>
    <property type="project" value="UniProtKB-UniRule"/>
</dbReference>
<evidence type="ECO:0000256" key="7">
    <source>
        <dbReference type="RuleBase" id="RU000599"/>
    </source>
</evidence>
<comment type="caution">
    <text evidence="8">The sequence shown here is derived from an EMBL/GenBank/DDBJ whole genome shotgun (WGS) entry which is preliminary data.</text>
</comment>
<comment type="similarity">
    <text evidence="6 7">Belongs to the imidazoleglycerol-phosphate dehydratase family.</text>
</comment>
<keyword evidence="6" id="KW-0963">Cytoplasm</keyword>
<accession>A0A1G1KYI2</accession>
<dbReference type="FunFam" id="3.30.230.40:FF:000003">
    <property type="entry name" value="Imidazoleglycerol-phosphate dehydratase HisB"/>
    <property type="match status" value="1"/>
</dbReference>
<dbReference type="SUPFAM" id="SSF54211">
    <property type="entry name" value="Ribosomal protein S5 domain 2-like"/>
    <property type="match status" value="2"/>
</dbReference>
<sequence length="198" mass="22009">MPKRRSKILRETKETKIKIVLNIDGCGKSKISTGIPFLDHMLTSLAKHGLLDLQVKAKGDLAVDIHHTNEDIGISLGKAFAKALDKKTGIQRFGFSSVPMDDTLVRITLDFSGRPAFNVIQNKGVKFTRMETYSFHDATEFLRAFSQNSEINLFVEIVSGQDTHHIIEATFKALAKALEMATRRNPRIKGVPSTKGTL</sequence>
<dbReference type="EMBL" id="MHFR01000037">
    <property type="protein sequence ID" value="OGW97985.1"/>
    <property type="molecule type" value="Genomic_DNA"/>
</dbReference>
<dbReference type="GO" id="GO:0004424">
    <property type="term" value="F:imidazoleglycerol-phosphate dehydratase activity"/>
    <property type="evidence" value="ECO:0007669"/>
    <property type="project" value="UniProtKB-UniRule"/>
</dbReference>
<evidence type="ECO:0000256" key="5">
    <source>
        <dbReference type="ARBA" id="ARBA00023239"/>
    </source>
</evidence>
<dbReference type="EC" id="4.2.1.19" evidence="6 7"/>
<dbReference type="InterPro" id="IPR038494">
    <property type="entry name" value="IGPD_sf"/>
</dbReference>
<dbReference type="InterPro" id="IPR020565">
    <property type="entry name" value="ImidazoleglycerP_deHydtase_CS"/>
</dbReference>
<evidence type="ECO:0000256" key="3">
    <source>
        <dbReference type="ARBA" id="ARBA00022605"/>
    </source>
</evidence>
<evidence type="ECO:0000256" key="4">
    <source>
        <dbReference type="ARBA" id="ARBA00023102"/>
    </source>
</evidence>
<dbReference type="UniPathway" id="UPA00031">
    <property type="reaction ID" value="UER00011"/>
</dbReference>
<evidence type="ECO:0000313" key="8">
    <source>
        <dbReference type="EMBL" id="OGW97985.1"/>
    </source>
</evidence>
<comment type="subcellular location">
    <subcellularLocation>
        <location evidence="6 7">Cytoplasm</location>
    </subcellularLocation>
</comment>
<comment type="catalytic activity">
    <reaction evidence="6 7">
        <text>D-erythro-1-(imidazol-4-yl)glycerol 3-phosphate = 3-(imidazol-4-yl)-2-oxopropyl phosphate + H2O</text>
        <dbReference type="Rhea" id="RHEA:11040"/>
        <dbReference type="ChEBI" id="CHEBI:15377"/>
        <dbReference type="ChEBI" id="CHEBI:57766"/>
        <dbReference type="ChEBI" id="CHEBI:58278"/>
        <dbReference type="EC" id="4.2.1.19"/>
    </reaction>
</comment>
<dbReference type="AlphaFoldDB" id="A0A1G1KYI2"/>
<dbReference type="Proteomes" id="UP000178187">
    <property type="component" value="Unassembled WGS sequence"/>
</dbReference>
<dbReference type="PANTHER" id="PTHR23133:SF2">
    <property type="entry name" value="IMIDAZOLEGLYCEROL-PHOSPHATE DEHYDRATASE"/>
    <property type="match status" value="1"/>
</dbReference>
<evidence type="ECO:0000256" key="6">
    <source>
        <dbReference type="HAMAP-Rule" id="MF_00076"/>
    </source>
</evidence>
<dbReference type="Pfam" id="PF00475">
    <property type="entry name" value="IGPD"/>
    <property type="match status" value="1"/>
</dbReference>
<evidence type="ECO:0000256" key="1">
    <source>
        <dbReference type="ARBA" id="ARBA00005047"/>
    </source>
</evidence>
<evidence type="ECO:0000313" key="9">
    <source>
        <dbReference type="Proteomes" id="UP000178187"/>
    </source>
</evidence>
<evidence type="ECO:0000256" key="2">
    <source>
        <dbReference type="ARBA" id="ARBA00016664"/>
    </source>
</evidence>